<keyword evidence="3" id="KW-1185">Reference proteome</keyword>
<dbReference type="EMBL" id="KB467976">
    <property type="protein sequence ID" value="PCH39236.1"/>
    <property type="molecule type" value="Genomic_DNA"/>
</dbReference>
<evidence type="ECO:0000313" key="3">
    <source>
        <dbReference type="Proteomes" id="UP000218811"/>
    </source>
</evidence>
<dbReference type="Proteomes" id="UP000218811">
    <property type="component" value="Unassembled WGS sequence"/>
</dbReference>
<organism evidence="2 3">
    <name type="scientific">Wolfiporia cocos (strain MD-104)</name>
    <name type="common">Brown rot fungus</name>
    <dbReference type="NCBI Taxonomy" id="742152"/>
    <lineage>
        <taxon>Eukaryota</taxon>
        <taxon>Fungi</taxon>
        <taxon>Dikarya</taxon>
        <taxon>Basidiomycota</taxon>
        <taxon>Agaricomycotina</taxon>
        <taxon>Agaricomycetes</taxon>
        <taxon>Polyporales</taxon>
        <taxon>Phaeolaceae</taxon>
        <taxon>Wolfiporia</taxon>
    </lineage>
</organism>
<accession>A0A2H3JAK7</accession>
<reference evidence="2 3" key="1">
    <citation type="journal article" date="2012" name="Science">
        <title>The Paleozoic origin of enzymatic lignin decomposition reconstructed from 31 fungal genomes.</title>
        <authorList>
            <person name="Floudas D."/>
            <person name="Binder M."/>
            <person name="Riley R."/>
            <person name="Barry K."/>
            <person name="Blanchette R.A."/>
            <person name="Henrissat B."/>
            <person name="Martinez A.T."/>
            <person name="Otillar R."/>
            <person name="Spatafora J.W."/>
            <person name="Yadav J.S."/>
            <person name="Aerts A."/>
            <person name="Benoit I."/>
            <person name="Boyd A."/>
            <person name="Carlson A."/>
            <person name="Copeland A."/>
            <person name="Coutinho P.M."/>
            <person name="de Vries R.P."/>
            <person name="Ferreira P."/>
            <person name="Findley K."/>
            <person name="Foster B."/>
            <person name="Gaskell J."/>
            <person name="Glotzer D."/>
            <person name="Gorecki P."/>
            <person name="Heitman J."/>
            <person name="Hesse C."/>
            <person name="Hori C."/>
            <person name="Igarashi K."/>
            <person name="Jurgens J.A."/>
            <person name="Kallen N."/>
            <person name="Kersten P."/>
            <person name="Kohler A."/>
            <person name="Kuees U."/>
            <person name="Kumar T.K.A."/>
            <person name="Kuo A."/>
            <person name="LaButti K."/>
            <person name="Larrondo L.F."/>
            <person name="Lindquist E."/>
            <person name="Ling A."/>
            <person name="Lombard V."/>
            <person name="Lucas S."/>
            <person name="Lundell T."/>
            <person name="Martin R."/>
            <person name="McLaughlin D.J."/>
            <person name="Morgenstern I."/>
            <person name="Morin E."/>
            <person name="Murat C."/>
            <person name="Nagy L.G."/>
            <person name="Nolan M."/>
            <person name="Ohm R.A."/>
            <person name="Patyshakuliyeva A."/>
            <person name="Rokas A."/>
            <person name="Ruiz-Duenas F.J."/>
            <person name="Sabat G."/>
            <person name="Salamov A."/>
            <person name="Samejima M."/>
            <person name="Schmutz J."/>
            <person name="Slot J.C."/>
            <person name="St John F."/>
            <person name="Stenlid J."/>
            <person name="Sun H."/>
            <person name="Sun S."/>
            <person name="Syed K."/>
            <person name="Tsang A."/>
            <person name="Wiebenga A."/>
            <person name="Young D."/>
            <person name="Pisabarro A."/>
            <person name="Eastwood D.C."/>
            <person name="Martin F."/>
            <person name="Cullen D."/>
            <person name="Grigoriev I.V."/>
            <person name="Hibbett D.S."/>
        </authorList>
    </citation>
    <scope>NUCLEOTIDE SEQUENCE [LARGE SCALE GENOMIC DNA]</scope>
    <source>
        <strain evidence="2 3">MD-104</strain>
    </source>
</reference>
<evidence type="ECO:0000256" key="1">
    <source>
        <dbReference type="SAM" id="MobiDB-lite"/>
    </source>
</evidence>
<name>A0A2H3JAK7_WOLCO</name>
<dbReference type="AlphaFoldDB" id="A0A2H3JAK7"/>
<gene>
    <name evidence="2" type="ORF">WOLCODRAFT_158784</name>
</gene>
<protein>
    <submittedName>
        <fullName evidence="2">Uncharacterized protein</fullName>
    </submittedName>
</protein>
<proteinExistence type="predicted"/>
<sequence>MPADHTSPHKMLSERISDASTLADHLSSPPPDSNLVVRRSNAPGKKETMIVTNAATGMPEIWEILKTTTDSKALSAWYKKVTGEPGRAKKPVPKLILPMTPEEKASRRLYDLALQKALTVHSARRIHQKAAVTRKSGSIRLTKGLAAPP</sequence>
<evidence type="ECO:0000313" key="2">
    <source>
        <dbReference type="EMBL" id="PCH39236.1"/>
    </source>
</evidence>
<feature type="region of interest" description="Disordered" evidence="1">
    <location>
        <begin position="1"/>
        <end position="43"/>
    </location>
</feature>